<dbReference type="InterPro" id="IPR029058">
    <property type="entry name" value="AB_hydrolase_fold"/>
</dbReference>
<gene>
    <name evidence="5" type="ORF">BVC80_1751g201</name>
</gene>
<dbReference type="STRING" id="56857.A0A200QHR6"/>
<evidence type="ECO:0000256" key="4">
    <source>
        <dbReference type="ARBA" id="ARBA00023002"/>
    </source>
</evidence>
<dbReference type="Proteomes" id="UP000195402">
    <property type="component" value="Unassembled WGS sequence"/>
</dbReference>
<dbReference type="InterPro" id="IPR052542">
    <property type="entry name" value="Cholesterol_Oxidase"/>
</dbReference>
<evidence type="ECO:0000313" key="5">
    <source>
        <dbReference type="EMBL" id="OVA10026.1"/>
    </source>
</evidence>
<dbReference type="Gene3D" id="3.40.50.1820">
    <property type="entry name" value="alpha/beta hydrolase"/>
    <property type="match status" value="1"/>
</dbReference>
<keyword evidence="4" id="KW-0560">Oxidoreductase</keyword>
<accession>A0A200QHR6</accession>
<dbReference type="OrthoDB" id="9974421at2759"/>
<evidence type="ECO:0000313" key="6">
    <source>
        <dbReference type="Proteomes" id="UP000195402"/>
    </source>
</evidence>
<name>A0A200QHR6_MACCD</name>
<keyword evidence="2" id="KW-0285">Flavoprotein</keyword>
<keyword evidence="3" id="KW-0274">FAD</keyword>
<comment type="caution">
    <text evidence="5">The sequence shown here is derived from an EMBL/GenBank/DDBJ whole genome shotgun (WGS) entry which is preliminary data.</text>
</comment>
<dbReference type="PANTHER" id="PTHR47470:SF1">
    <property type="entry name" value="FAD-DEPENDENT OXIDOREDUCTASE 2 FAD BINDING DOMAIN-CONTAINING PROTEIN"/>
    <property type="match status" value="1"/>
</dbReference>
<dbReference type="GO" id="GO:0016491">
    <property type="term" value="F:oxidoreductase activity"/>
    <property type="evidence" value="ECO:0007669"/>
    <property type="project" value="UniProtKB-KW"/>
</dbReference>
<proteinExistence type="predicted"/>
<evidence type="ECO:0000256" key="3">
    <source>
        <dbReference type="ARBA" id="ARBA00022827"/>
    </source>
</evidence>
<dbReference type="OMA" id="SIEAMDW"/>
<keyword evidence="6" id="KW-1185">Reference proteome</keyword>
<reference evidence="5 6" key="1">
    <citation type="journal article" date="2017" name="Mol. Plant">
        <title>The Genome of Medicinal Plant Macleaya cordata Provides New Insights into Benzylisoquinoline Alkaloids Metabolism.</title>
        <authorList>
            <person name="Liu X."/>
            <person name="Liu Y."/>
            <person name="Huang P."/>
            <person name="Ma Y."/>
            <person name="Qing Z."/>
            <person name="Tang Q."/>
            <person name="Cao H."/>
            <person name="Cheng P."/>
            <person name="Zheng Y."/>
            <person name="Yuan Z."/>
            <person name="Zhou Y."/>
            <person name="Liu J."/>
            <person name="Tang Z."/>
            <person name="Zhuo Y."/>
            <person name="Zhang Y."/>
            <person name="Yu L."/>
            <person name="Huang J."/>
            <person name="Yang P."/>
            <person name="Peng Q."/>
            <person name="Zhang J."/>
            <person name="Jiang W."/>
            <person name="Zhang Z."/>
            <person name="Lin K."/>
            <person name="Ro D.K."/>
            <person name="Chen X."/>
            <person name="Xiong X."/>
            <person name="Shang Y."/>
            <person name="Huang S."/>
            <person name="Zeng J."/>
        </authorList>
    </citation>
    <scope>NUCLEOTIDE SEQUENCE [LARGE SCALE GENOMIC DNA]</scope>
    <source>
        <strain evidence="6">cv. BLH2017</strain>
        <tissue evidence="5">Root</tissue>
    </source>
</reference>
<dbReference type="AlphaFoldDB" id="A0A200QHR6"/>
<sequence length="220" mass="25372">MGILGKNKILPMFETSKARPRHRLLKSIARLIPRYERCTFDECEVFSGIFGNTFWHENVSPTMHHWLNKQSLPKLPMSALPHLRKICLAGFIVNSKGKNTYLIHTERMTLPTTYISGGRSLLVTPQTSFLANQYMKLHQPGYKHTRVVVEDFGHSDILIGEESWKKVFPHILSHIKSSEEERIDVVGSIQESKYRKEALSWGDDPYGEGNGRFGRRFDRC</sequence>
<dbReference type="EMBL" id="MVGT01002043">
    <property type="protein sequence ID" value="OVA10026.1"/>
    <property type="molecule type" value="Genomic_DNA"/>
</dbReference>
<comment type="cofactor">
    <cofactor evidence="1">
        <name>FAD</name>
        <dbReference type="ChEBI" id="CHEBI:57692"/>
    </cofactor>
</comment>
<dbReference type="InParanoid" id="A0A200QHR6"/>
<organism evidence="5 6">
    <name type="scientific">Macleaya cordata</name>
    <name type="common">Five-seeded plume-poppy</name>
    <name type="synonym">Bocconia cordata</name>
    <dbReference type="NCBI Taxonomy" id="56857"/>
    <lineage>
        <taxon>Eukaryota</taxon>
        <taxon>Viridiplantae</taxon>
        <taxon>Streptophyta</taxon>
        <taxon>Embryophyta</taxon>
        <taxon>Tracheophyta</taxon>
        <taxon>Spermatophyta</taxon>
        <taxon>Magnoliopsida</taxon>
        <taxon>Ranunculales</taxon>
        <taxon>Papaveraceae</taxon>
        <taxon>Papaveroideae</taxon>
        <taxon>Macleaya</taxon>
    </lineage>
</organism>
<dbReference type="PANTHER" id="PTHR47470">
    <property type="entry name" value="CHOLESTEROL OXIDASE"/>
    <property type="match status" value="1"/>
</dbReference>
<evidence type="ECO:0000256" key="2">
    <source>
        <dbReference type="ARBA" id="ARBA00022630"/>
    </source>
</evidence>
<dbReference type="SUPFAM" id="SSF53474">
    <property type="entry name" value="alpha/beta-Hydrolases"/>
    <property type="match status" value="1"/>
</dbReference>
<evidence type="ECO:0000256" key="1">
    <source>
        <dbReference type="ARBA" id="ARBA00001974"/>
    </source>
</evidence>
<protein>
    <submittedName>
        <fullName evidence="5">Uncharacterized protein</fullName>
    </submittedName>
</protein>